<evidence type="ECO:0000313" key="5">
    <source>
        <dbReference type="Proteomes" id="UP000739538"/>
    </source>
</evidence>
<reference evidence="4" key="2">
    <citation type="journal article" date="2021" name="Microbiome">
        <title>Successional dynamics and alternative stable states in a saline activated sludge microbial community over 9 years.</title>
        <authorList>
            <person name="Wang Y."/>
            <person name="Ye J."/>
            <person name="Ju F."/>
            <person name="Liu L."/>
            <person name="Boyd J.A."/>
            <person name="Deng Y."/>
            <person name="Parks D.H."/>
            <person name="Jiang X."/>
            <person name="Yin X."/>
            <person name="Woodcroft B.J."/>
            <person name="Tyson G.W."/>
            <person name="Hugenholtz P."/>
            <person name="Polz M.F."/>
            <person name="Zhang T."/>
        </authorList>
    </citation>
    <scope>NUCLEOTIDE SEQUENCE</scope>
    <source>
        <strain evidence="4">HKST-UBA02</strain>
    </source>
</reference>
<dbReference type="SUPFAM" id="SSF52833">
    <property type="entry name" value="Thioredoxin-like"/>
    <property type="match status" value="1"/>
</dbReference>
<dbReference type="InterPro" id="IPR011990">
    <property type="entry name" value="TPR-like_helical_dom_sf"/>
</dbReference>
<evidence type="ECO:0000256" key="2">
    <source>
        <dbReference type="SAM" id="MobiDB-lite"/>
    </source>
</evidence>
<feature type="region of interest" description="Disordered" evidence="2">
    <location>
        <begin position="401"/>
        <end position="427"/>
    </location>
</feature>
<dbReference type="AlphaFoldDB" id="A0A956N9Q1"/>
<sequence>MLACLAALSISVMWAQASMAQASAGTTGDGTPAHPYTDLEDGKKASRAEKKPLLVLFRTAECPFTKLFYEQTVPDPAIKEALAGLVFTSIDVGGGKGKFVGQMHEVKATPTFVLYDPDRGPLHQWKGWAPVAFLQNLNGGLRSNTTVVDRLDRYEKTPTADDAALLGFFWASTGNFGGAYDAFQKAVELNPSFDFRAESFDAAASGYAAGQVSFDKLESAATGVLAQNDSDEEHLNVASILIGVTEGSPDAERVAPFLATALKRAEQSSAPNIQQAANRLEPYRLLYLAHDAAGAVKAYQTRYSGWPTDPDALNNVAWWCRTQEIELEEAEGWARGAVKGYTKPEDKANARDTLADILILRGKKQEAIEQLFEAFKEAPRVLEYGHKLQALGADVELPEPPKRTITVVTPGEGNGGQESTETEGAGK</sequence>
<dbReference type="Pfam" id="PF13899">
    <property type="entry name" value="Thioredoxin_7"/>
    <property type="match status" value="1"/>
</dbReference>
<dbReference type="SMART" id="SM00028">
    <property type="entry name" value="TPR"/>
    <property type="match status" value="2"/>
</dbReference>
<dbReference type="InterPro" id="IPR036249">
    <property type="entry name" value="Thioredoxin-like_sf"/>
</dbReference>
<dbReference type="Proteomes" id="UP000739538">
    <property type="component" value="Unassembled WGS sequence"/>
</dbReference>
<organism evidence="4 5">
    <name type="scientific">Eiseniibacteriota bacterium</name>
    <dbReference type="NCBI Taxonomy" id="2212470"/>
    <lineage>
        <taxon>Bacteria</taxon>
        <taxon>Candidatus Eiseniibacteriota</taxon>
    </lineage>
</organism>
<evidence type="ECO:0000256" key="1">
    <source>
        <dbReference type="PROSITE-ProRule" id="PRU00339"/>
    </source>
</evidence>
<dbReference type="PROSITE" id="PS50005">
    <property type="entry name" value="TPR"/>
    <property type="match status" value="1"/>
</dbReference>
<dbReference type="Gene3D" id="1.25.40.10">
    <property type="entry name" value="Tetratricopeptide repeat domain"/>
    <property type="match status" value="1"/>
</dbReference>
<dbReference type="SUPFAM" id="SSF48452">
    <property type="entry name" value="TPR-like"/>
    <property type="match status" value="1"/>
</dbReference>
<reference evidence="4" key="1">
    <citation type="submission" date="2020-04" db="EMBL/GenBank/DDBJ databases">
        <authorList>
            <person name="Zhang T."/>
        </authorList>
    </citation>
    <scope>NUCLEOTIDE SEQUENCE</scope>
    <source>
        <strain evidence="4">HKST-UBA02</strain>
    </source>
</reference>
<protein>
    <submittedName>
        <fullName evidence="4">Thioredoxin family protein</fullName>
    </submittedName>
</protein>
<dbReference type="InterPro" id="IPR019734">
    <property type="entry name" value="TPR_rpt"/>
</dbReference>
<name>A0A956N9Q1_UNCEI</name>
<comment type="caution">
    <text evidence="4">The sequence shown here is derived from an EMBL/GenBank/DDBJ whole genome shotgun (WGS) entry which is preliminary data.</text>
</comment>
<proteinExistence type="predicted"/>
<dbReference type="Gene3D" id="3.40.30.10">
    <property type="entry name" value="Glutaredoxin"/>
    <property type="match status" value="1"/>
</dbReference>
<keyword evidence="3" id="KW-0732">Signal</keyword>
<accession>A0A956N9Q1</accession>
<feature type="repeat" description="TPR" evidence="1">
    <location>
        <begin position="160"/>
        <end position="193"/>
    </location>
</feature>
<keyword evidence="1" id="KW-0802">TPR repeat</keyword>
<evidence type="ECO:0000313" key="4">
    <source>
        <dbReference type="EMBL" id="MCA9754782.1"/>
    </source>
</evidence>
<feature type="region of interest" description="Disordered" evidence="2">
    <location>
        <begin position="23"/>
        <end position="44"/>
    </location>
</feature>
<evidence type="ECO:0000256" key="3">
    <source>
        <dbReference type="SAM" id="SignalP"/>
    </source>
</evidence>
<gene>
    <name evidence="4" type="ORF">KDA27_03195</name>
</gene>
<feature type="chain" id="PRO_5036961113" evidence="3">
    <location>
        <begin position="21"/>
        <end position="427"/>
    </location>
</feature>
<dbReference type="EMBL" id="JAGQHS010000009">
    <property type="protein sequence ID" value="MCA9754782.1"/>
    <property type="molecule type" value="Genomic_DNA"/>
</dbReference>
<feature type="signal peptide" evidence="3">
    <location>
        <begin position="1"/>
        <end position="20"/>
    </location>
</feature>